<dbReference type="Pfam" id="PF19279">
    <property type="entry name" value="YegS_C"/>
    <property type="match status" value="1"/>
</dbReference>
<dbReference type="OrthoDB" id="142078at2"/>
<dbReference type="InterPro" id="IPR001206">
    <property type="entry name" value="Diacylglycerol_kinase_cat_dom"/>
</dbReference>
<dbReference type="InterPro" id="IPR016064">
    <property type="entry name" value="NAD/diacylglycerol_kinase_sf"/>
</dbReference>
<dbReference type="GO" id="GO:0005829">
    <property type="term" value="C:cytosol"/>
    <property type="evidence" value="ECO:0007669"/>
    <property type="project" value="TreeGrafter"/>
</dbReference>
<dbReference type="InterPro" id="IPR004363">
    <property type="entry name" value="Methylgl_synth"/>
</dbReference>
<dbReference type="InterPro" id="IPR017438">
    <property type="entry name" value="ATP-NAD_kinase_N"/>
</dbReference>
<accession>A0A2T1ENX8</accession>
<dbReference type="Gene3D" id="3.40.50.1380">
    <property type="entry name" value="Methylglyoxal synthase-like domain"/>
    <property type="match status" value="1"/>
</dbReference>
<dbReference type="GO" id="GO:0005524">
    <property type="term" value="F:ATP binding"/>
    <property type="evidence" value="ECO:0007669"/>
    <property type="project" value="InterPro"/>
</dbReference>
<dbReference type="GO" id="GO:0008654">
    <property type="term" value="P:phospholipid biosynthetic process"/>
    <property type="evidence" value="ECO:0007669"/>
    <property type="project" value="InterPro"/>
</dbReference>
<proteinExistence type="inferred from homology"/>
<comment type="caution">
    <text evidence="4">The sequence shown here is derived from an EMBL/GenBank/DDBJ whole genome shotgun (WGS) entry which is preliminary data.</text>
</comment>
<dbReference type="PANTHER" id="PTHR30492:SF0">
    <property type="entry name" value="METHYLGLYOXAL SYNTHASE"/>
    <property type="match status" value="1"/>
</dbReference>
<dbReference type="NCBIfam" id="NF003559">
    <property type="entry name" value="PRK05234.1"/>
    <property type="match status" value="1"/>
</dbReference>
<feature type="binding site" evidence="1">
    <location>
        <position position="89"/>
    </location>
    <ligand>
        <name>substrate</name>
    </ligand>
</feature>
<dbReference type="InterPro" id="IPR036914">
    <property type="entry name" value="MGS-like_dom_sf"/>
</dbReference>
<name>A0A2T1ENX8_9CYAN</name>
<keyword evidence="5" id="KW-1185">Reference proteome</keyword>
<dbReference type="GO" id="GO:0019242">
    <property type="term" value="P:methylglyoxal biosynthetic process"/>
    <property type="evidence" value="ECO:0007669"/>
    <property type="project" value="UniProtKB-UniRule"/>
</dbReference>
<evidence type="ECO:0000259" key="2">
    <source>
        <dbReference type="PROSITE" id="PS50146"/>
    </source>
</evidence>
<dbReference type="SUPFAM" id="SSF52335">
    <property type="entry name" value="Methylglyoxal synthase-like"/>
    <property type="match status" value="1"/>
</dbReference>
<feature type="binding site" evidence="1">
    <location>
        <position position="10"/>
    </location>
    <ligand>
        <name>substrate</name>
    </ligand>
</feature>
<dbReference type="SUPFAM" id="SSF111331">
    <property type="entry name" value="NAD kinase/diacylglycerol kinase-like"/>
    <property type="match status" value="1"/>
</dbReference>
<comment type="similarity">
    <text evidence="1">Belongs to the methylglyoxal synthase family.</text>
</comment>
<dbReference type="InterPro" id="IPR045540">
    <property type="entry name" value="YegS/DAGK_C"/>
</dbReference>
<dbReference type="InterPro" id="IPR011607">
    <property type="entry name" value="MGS-like_dom"/>
</dbReference>
<dbReference type="AlphaFoldDB" id="A0A2T1ENX8"/>
<dbReference type="PANTHER" id="PTHR30492">
    <property type="entry name" value="METHYLGLYOXAL SYNTHASE"/>
    <property type="match status" value="1"/>
</dbReference>
<gene>
    <name evidence="1" type="primary">mgsA</name>
    <name evidence="4" type="ORF">C7B82_02960</name>
</gene>
<dbReference type="SMART" id="SM00851">
    <property type="entry name" value="MGS"/>
    <property type="match status" value="1"/>
</dbReference>
<dbReference type="InterPro" id="IPR005218">
    <property type="entry name" value="Diacylglycerol/lipid_kinase"/>
</dbReference>
<dbReference type="Pfam" id="PF02142">
    <property type="entry name" value="MGS"/>
    <property type="match status" value="1"/>
</dbReference>
<dbReference type="Gene3D" id="3.40.50.10330">
    <property type="entry name" value="Probable inorganic polyphosphate/atp-NAD kinase, domain 1"/>
    <property type="match status" value="1"/>
</dbReference>
<evidence type="ECO:0000259" key="3">
    <source>
        <dbReference type="PROSITE" id="PS51855"/>
    </source>
</evidence>
<dbReference type="NCBIfam" id="NF002033">
    <property type="entry name" value="PRK00861.1"/>
    <property type="match status" value="1"/>
</dbReference>
<dbReference type="NCBIfam" id="TIGR00147">
    <property type="entry name" value="YegS/Rv2252/BmrU family lipid kinase"/>
    <property type="match status" value="1"/>
</dbReference>
<comment type="catalytic activity">
    <reaction evidence="1">
        <text>dihydroxyacetone phosphate = methylglyoxal + phosphate</text>
        <dbReference type="Rhea" id="RHEA:17937"/>
        <dbReference type="ChEBI" id="CHEBI:17158"/>
        <dbReference type="ChEBI" id="CHEBI:43474"/>
        <dbReference type="ChEBI" id="CHEBI:57642"/>
        <dbReference type="EC" id="4.2.3.3"/>
    </reaction>
</comment>
<dbReference type="GO" id="GO:0016301">
    <property type="term" value="F:kinase activity"/>
    <property type="evidence" value="ECO:0007669"/>
    <property type="project" value="InterPro"/>
</dbReference>
<dbReference type="PROSITE" id="PS51855">
    <property type="entry name" value="MGS"/>
    <property type="match status" value="1"/>
</dbReference>
<sequence length="448" mass="46615">MTPTIALLAHDTKKETMAVFTRKYAALLARYRLIATGITAQRIQEATGLAVEALLPGAMGGDVQIAAEVVAGNVIAVIFLVDQAYARPHEPALQGLLRVCELHNVMLATNLATADVIAASLRDTRSAHLIFNPISGQGNSQQALLTIRQLLTVELHLTIHLTTTEVGAEHLAQTAIAAGADLIIVSGGDGTVSAVAGALIGTNIPLGVIPRGTANAFAVALGIPVNTQAACQTILAGMTQVVDIARCNGLPMILLAGIGFEAETVEKASREVKDRFGPLAYILAGAQQLNEQQAFTAQIEVDGKVSEFQAAAITIANAAPPTSVLAQGFGQVIVNDGLLEVTIGAAQTRVQAIAAMLQLFGSALIRVAPNREDIICLRTKQLKVTTNPPQKVVLDGEIIGTTPVEVECIPAGLTVFAPPLLAAPTAMAAPAAPPASIEDNAEEWFQES</sequence>
<dbReference type="PROSITE" id="PS50146">
    <property type="entry name" value="DAGK"/>
    <property type="match status" value="1"/>
</dbReference>
<feature type="binding site" evidence="1">
    <location>
        <position position="14"/>
    </location>
    <ligand>
        <name>substrate</name>
    </ligand>
</feature>
<reference evidence="5" key="1">
    <citation type="submission" date="2018-02" db="EMBL/GenBank/DDBJ databases">
        <authorList>
            <person name="Moore K."/>
            <person name="Momper L."/>
        </authorList>
    </citation>
    <scope>NUCLEOTIDE SEQUENCE [LARGE SCALE GENOMIC DNA]</scope>
    <source>
        <strain evidence="5">ULC18</strain>
    </source>
</reference>
<dbReference type="SMART" id="SM00046">
    <property type="entry name" value="DAGKc"/>
    <property type="match status" value="1"/>
</dbReference>
<dbReference type="Pfam" id="PF00781">
    <property type="entry name" value="DAGK_cat"/>
    <property type="match status" value="1"/>
</dbReference>
<feature type="domain" description="DAGKc" evidence="2">
    <location>
        <begin position="122"/>
        <end position="251"/>
    </location>
</feature>
<dbReference type="Gene3D" id="2.60.200.40">
    <property type="match status" value="1"/>
</dbReference>
<evidence type="ECO:0000256" key="1">
    <source>
        <dbReference type="HAMAP-Rule" id="MF_00549"/>
    </source>
</evidence>
<organism evidence="4 5">
    <name type="scientific">Stenomitos frigidus ULC18</name>
    <dbReference type="NCBI Taxonomy" id="2107698"/>
    <lineage>
        <taxon>Bacteria</taxon>
        <taxon>Bacillati</taxon>
        <taxon>Cyanobacteriota</taxon>
        <taxon>Cyanophyceae</taxon>
        <taxon>Leptolyngbyales</taxon>
        <taxon>Leptolyngbyaceae</taxon>
        <taxon>Stenomitos</taxon>
    </lineage>
</organism>
<dbReference type="RefSeq" id="WP_106254810.1">
    <property type="nucleotide sequence ID" value="NZ_CAWNSW010000073.1"/>
</dbReference>
<evidence type="ECO:0000313" key="5">
    <source>
        <dbReference type="Proteomes" id="UP000239576"/>
    </source>
</evidence>
<comment type="function">
    <text evidence="1">Catalyzes the formation of methylglyoxal from dihydroxyacetone phosphate.</text>
</comment>
<dbReference type="GO" id="GO:0008929">
    <property type="term" value="F:methylglyoxal synthase activity"/>
    <property type="evidence" value="ECO:0007669"/>
    <property type="project" value="UniProtKB-UniRule"/>
</dbReference>
<protein>
    <recommendedName>
        <fullName evidence="1">Methylglyoxal synthase</fullName>
        <shortName evidence="1">MGS</shortName>
        <ecNumber evidence="1">4.2.3.3</ecNumber>
    </recommendedName>
</protein>
<dbReference type="HAMAP" id="MF_00549">
    <property type="entry name" value="Methylglyoxal_synth"/>
    <property type="match status" value="1"/>
</dbReference>
<dbReference type="EC" id="4.2.3.3" evidence="1"/>
<reference evidence="4 5" key="2">
    <citation type="submission" date="2018-03" db="EMBL/GenBank/DDBJ databases">
        <title>The ancient ancestry and fast evolution of plastids.</title>
        <authorList>
            <person name="Moore K.R."/>
            <person name="Magnabosco C."/>
            <person name="Momper L."/>
            <person name="Gold D.A."/>
            <person name="Bosak T."/>
            <person name="Fournier G.P."/>
        </authorList>
    </citation>
    <scope>NUCLEOTIDE SEQUENCE [LARGE SCALE GENOMIC DNA]</scope>
    <source>
        <strain evidence="4 5">ULC18</strain>
    </source>
</reference>
<keyword evidence="1" id="KW-0456">Lyase</keyword>
<evidence type="ECO:0000313" key="4">
    <source>
        <dbReference type="EMBL" id="PSB34436.1"/>
    </source>
</evidence>
<feature type="domain" description="MGS-like" evidence="3">
    <location>
        <begin position="1"/>
        <end position="145"/>
    </location>
</feature>
<comment type="caution">
    <text evidence="1">Lacks conserved residue(s) required for the propagation of feature annotation.</text>
</comment>
<feature type="active site" description="Proton donor/acceptor" evidence="1">
    <location>
        <position position="62"/>
    </location>
</feature>
<dbReference type="EMBL" id="PVWK01000014">
    <property type="protein sequence ID" value="PSB34436.1"/>
    <property type="molecule type" value="Genomic_DNA"/>
</dbReference>
<dbReference type="Proteomes" id="UP000239576">
    <property type="component" value="Unassembled WGS sequence"/>
</dbReference>